<dbReference type="InterPro" id="IPR016169">
    <property type="entry name" value="FAD-bd_PCMH_sub2"/>
</dbReference>
<dbReference type="InterPro" id="IPR005107">
    <property type="entry name" value="CO_DH_flav_C"/>
</dbReference>
<dbReference type="SUPFAM" id="SSF55447">
    <property type="entry name" value="CO dehydrogenase flavoprotein C-terminal domain-like"/>
    <property type="match status" value="1"/>
</dbReference>
<keyword evidence="1" id="KW-0560">Oxidoreductase</keyword>
<dbReference type="Gene3D" id="3.30.465.10">
    <property type="match status" value="2"/>
</dbReference>
<proteinExistence type="predicted"/>
<dbReference type="EMBL" id="JASCTH010000010">
    <property type="protein sequence ID" value="MDI6100453.1"/>
    <property type="molecule type" value="Genomic_DNA"/>
</dbReference>
<evidence type="ECO:0000256" key="1">
    <source>
        <dbReference type="ARBA" id="ARBA00023002"/>
    </source>
</evidence>
<sequence>MRPLTYERATAIDEVVRRVANRPGAAFLAGGTTVVDLLKLDVITPDLLVDVRDLPLGGIVAEPGRIRIGATASNSDVAVHPAVRERCPVLAEALLAGASPQLRNMATIAGNLLQRTRCTYFRDGQSACNKREPGTGCSALNGVNRDHAVLGGSDDCIAVFPSDACTALAMLDTTVHTVRPDGATRVIDFAELHTAPGHTPHVETVLEHGELITGLVVEDLPAARRSAYLKVRDRTSYEFALASAAVALEITDGVVTAARIALGGVATRPWRSHAAEEALIGGPATTERFAGAAAEALAGARPLAGNAFKVRLAEQTLITALTDLASRPTEEPSS</sequence>
<dbReference type="PROSITE" id="PS51387">
    <property type="entry name" value="FAD_PCMH"/>
    <property type="match status" value="1"/>
</dbReference>
<dbReference type="InterPro" id="IPR016167">
    <property type="entry name" value="FAD-bd_PCMH_sub1"/>
</dbReference>
<gene>
    <name evidence="3" type="ORF">QLQ12_17735</name>
</gene>
<dbReference type="InterPro" id="IPR036683">
    <property type="entry name" value="CO_DH_flav_C_dom_sf"/>
</dbReference>
<dbReference type="Pfam" id="PF00941">
    <property type="entry name" value="FAD_binding_5"/>
    <property type="match status" value="1"/>
</dbReference>
<dbReference type="Proteomes" id="UP001241758">
    <property type="component" value="Unassembled WGS sequence"/>
</dbReference>
<protein>
    <submittedName>
        <fullName evidence="3">Xanthine dehydrogenase family protein subunit M</fullName>
    </submittedName>
</protein>
<dbReference type="PANTHER" id="PTHR42659:SF1">
    <property type="entry name" value="OXIDOREDUCTASE"/>
    <property type="match status" value="1"/>
</dbReference>
<evidence type="ECO:0000313" key="3">
    <source>
        <dbReference type="EMBL" id="MDI6100453.1"/>
    </source>
</evidence>
<dbReference type="SMART" id="SM01092">
    <property type="entry name" value="CO_deh_flav_C"/>
    <property type="match status" value="1"/>
</dbReference>
<accession>A0ABT6WL48</accession>
<dbReference type="Gene3D" id="3.30.43.10">
    <property type="entry name" value="Uridine Diphospho-n-acetylenolpyruvylglucosamine Reductase, domain 2"/>
    <property type="match status" value="1"/>
</dbReference>
<dbReference type="InterPro" id="IPR002346">
    <property type="entry name" value="Mopterin_DH_FAD-bd"/>
</dbReference>
<dbReference type="Pfam" id="PF03450">
    <property type="entry name" value="CO_deh_flav_C"/>
    <property type="match status" value="1"/>
</dbReference>
<evidence type="ECO:0000259" key="2">
    <source>
        <dbReference type="PROSITE" id="PS51387"/>
    </source>
</evidence>
<dbReference type="InterPro" id="IPR036318">
    <property type="entry name" value="FAD-bd_PCMH-like_sf"/>
</dbReference>
<dbReference type="RefSeq" id="WP_282761222.1">
    <property type="nucleotide sequence ID" value="NZ_JASCTH010000010.1"/>
</dbReference>
<keyword evidence="4" id="KW-1185">Reference proteome</keyword>
<evidence type="ECO:0000313" key="4">
    <source>
        <dbReference type="Proteomes" id="UP001241758"/>
    </source>
</evidence>
<feature type="domain" description="FAD-binding PCMH-type" evidence="2">
    <location>
        <begin position="1"/>
        <end position="222"/>
    </location>
</feature>
<reference evidence="3 4" key="1">
    <citation type="submission" date="2023-05" db="EMBL/GenBank/DDBJ databases">
        <title>Actinoplanes sp. NEAU-A12 genome sequencing.</title>
        <authorList>
            <person name="Wang Z.-S."/>
        </authorList>
    </citation>
    <scope>NUCLEOTIDE SEQUENCE [LARGE SCALE GENOMIC DNA]</scope>
    <source>
        <strain evidence="3 4">NEAU-A12</strain>
    </source>
</reference>
<comment type="caution">
    <text evidence="3">The sequence shown here is derived from an EMBL/GenBank/DDBJ whole genome shotgun (WGS) entry which is preliminary data.</text>
</comment>
<organism evidence="3 4">
    <name type="scientific">Actinoplanes sandaracinus</name>
    <dbReference type="NCBI Taxonomy" id="3045177"/>
    <lineage>
        <taxon>Bacteria</taxon>
        <taxon>Bacillati</taxon>
        <taxon>Actinomycetota</taxon>
        <taxon>Actinomycetes</taxon>
        <taxon>Micromonosporales</taxon>
        <taxon>Micromonosporaceae</taxon>
        <taxon>Actinoplanes</taxon>
    </lineage>
</organism>
<dbReference type="Gene3D" id="3.30.390.50">
    <property type="entry name" value="CO dehydrogenase flavoprotein, C-terminal domain"/>
    <property type="match status" value="1"/>
</dbReference>
<dbReference type="PANTHER" id="PTHR42659">
    <property type="entry name" value="XANTHINE DEHYDROGENASE SUBUNIT C-RELATED"/>
    <property type="match status" value="1"/>
</dbReference>
<dbReference type="SUPFAM" id="SSF56176">
    <property type="entry name" value="FAD-binding/transporter-associated domain-like"/>
    <property type="match status" value="1"/>
</dbReference>
<dbReference type="InterPro" id="IPR051312">
    <property type="entry name" value="Diverse_Substr_Oxidored"/>
</dbReference>
<dbReference type="InterPro" id="IPR016166">
    <property type="entry name" value="FAD-bd_PCMH"/>
</dbReference>
<name>A0ABT6WL48_9ACTN</name>